<keyword evidence="2" id="KW-1185">Reference proteome</keyword>
<evidence type="ECO:0000313" key="3">
    <source>
        <dbReference type="WBParaSite" id="jg7143"/>
    </source>
</evidence>
<protein>
    <submittedName>
        <fullName evidence="3">Uncharacterized protein</fullName>
    </submittedName>
</protein>
<evidence type="ECO:0000313" key="2">
    <source>
        <dbReference type="Proteomes" id="UP000887574"/>
    </source>
</evidence>
<reference evidence="3" key="1">
    <citation type="submission" date="2022-11" db="UniProtKB">
        <authorList>
            <consortium name="WormBaseParasite"/>
        </authorList>
    </citation>
    <scope>IDENTIFICATION</scope>
</reference>
<name>A0A915EN81_9BILA</name>
<feature type="compositionally biased region" description="Polar residues" evidence="1">
    <location>
        <begin position="788"/>
        <end position="810"/>
    </location>
</feature>
<organism evidence="2 3">
    <name type="scientific">Ditylenchus dipsaci</name>
    <dbReference type="NCBI Taxonomy" id="166011"/>
    <lineage>
        <taxon>Eukaryota</taxon>
        <taxon>Metazoa</taxon>
        <taxon>Ecdysozoa</taxon>
        <taxon>Nematoda</taxon>
        <taxon>Chromadorea</taxon>
        <taxon>Rhabditida</taxon>
        <taxon>Tylenchina</taxon>
        <taxon>Tylenchomorpha</taxon>
        <taxon>Sphaerularioidea</taxon>
        <taxon>Anguinidae</taxon>
        <taxon>Anguininae</taxon>
        <taxon>Ditylenchus</taxon>
    </lineage>
</organism>
<proteinExistence type="predicted"/>
<evidence type="ECO:0000256" key="1">
    <source>
        <dbReference type="SAM" id="MobiDB-lite"/>
    </source>
</evidence>
<dbReference type="WBParaSite" id="jg7143">
    <property type="protein sequence ID" value="jg7143"/>
    <property type="gene ID" value="jg7143"/>
</dbReference>
<sequence length="1518" mass="168556">MYTGELAELPRAEDHLTQPMVGQVQSYRTGYFSSTTKPVVLKQEEANKPKIKNPSEKQAVLTSEQPAELEQKLSGKEVAQTTGMKKHKLTATLHLKQAPKKMQGSEDISTAIRLATRQERIDQQPLIGELAKLSRLHGHETQPWEGLVQPYHSGQSWQVISKQKSEIVPISKPTATLHLKQWIHDDGSKLVKAEHKQLPADTGFGVVHLTKTNKQPKQEVALSRTEAFAGPLDSVELAGGLDKQPLRHVQMQSEQFDVVAECSEQDKPSATLYLKKAAEDDTELVSESQASPVAVSTNIRVVTSQQAIEQENMAEATELAKKHKPGAIIHLKHQQPILIAAQTSTKPQVKKAKKAKKANEPSLDIPTQKSPAITSEDRSKKMIASLSGYTPKTHEALIHEGMFNEEATSKIQSVPSKPKKTLVTGWTKKKNGKEDVLLDSKPYGDILASLEPTPTLLHQPSVGLGQSIKQSVVVKTERNQASLKHKPMAVLHLKSETAKYDTLEHNQHVLTSDLPEQTTKTESRQSIIRRYETYVNTQLYTGELPELSKSDGHQTQPWEGQVQPYHSGQSWRAVSKQNTEIGLVSKPTAILHLKRPIYKEYGKVPEPEDKQVLEGTGFGVIPRKKNKKQPKAEVPVLSSSTSEAYAGPVDSLALEGGLDKQPLEEYVQSPEQVDLAVEDNKQLKPSATLYLKKELEEGGESQAAITTIRLVTRQERSEHEQPVDSDSKRLGVLHLKKTKKQSNKQTALIPEQPTESEQKWSETQLDLEEHKLTATLHLKQAPKEIQDSESAGTPTASKLATRQEQTDQQPFTGQLAKLSRLHGHETQPWEGLVQPYHSGQSWQVISKQNEAVKPKDKQVVEDTGFGVLHQKKNKKQSKRKLQALSSEAYVGHLESPELARGIENQPLGDSVQPAEQFYMVSEYNKQLKPSATLYLKETSEDSGKSSATATIELVTRQERTLHEKPAASVSKSLGVLHLKKTKKHTEQEVPVLSTEAYSGPTDSLELPRGSAVDQCVLLAKQVVDITESKPTATLHLKKTTLAENIKHLQSIEEKEGRNVSIVAARRTSSRAVNLLRLPKAKKSKKAESLSTIDQPTDLERKIAKSQQVPTRIVDERKPTVTLNLKQARKEAVLEFEAQKVHTASEAVSITKKEKQKPAKSAAKFSRLEVERPEHSLEKQLTHEQDGETGQTRTAVLHLRSQPTSKDQDVVGKGSYKLATSPLKPAASDLFAGQTKKYAKKQVSETETFKGDVSTLTYSKHDLQTQSLEGHVKVYHAGHTYVVSDEGKNEPQIKAQKPTAVVYLKQMPKVPKKAKKGEEADLQSRQIFSSKFKPAPRNTPPYTGPLDQLQPAHQLQTEPLEDQVQVYHSTLSKNMAESEQGGVKNDDGEMAKLKQTASLHLRRHSLAVKMEKDHQKLGPKKVELSSAEVMPSTKHSAVIHLRQYNPYEQEQQDIISAATQQLKTLKGKTIGMQEEAEQKEAATKPSAILHLKQGSKKSQEPAILTGENLIQVHYLSCSE</sequence>
<feature type="region of interest" description="Disordered" evidence="1">
    <location>
        <begin position="1144"/>
        <end position="1190"/>
    </location>
</feature>
<accession>A0A915EN81</accession>
<feature type="region of interest" description="Disordered" evidence="1">
    <location>
        <begin position="781"/>
        <end position="810"/>
    </location>
</feature>
<feature type="compositionally biased region" description="Basic and acidic residues" evidence="1">
    <location>
        <begin position="1165"/>
        <end position="1185"/>
    </location>
</feature>
<dbReference type="Proteomes" id="UP000887574">
    <property type="component" value="Unplaced"/>
</dbReference>
<feature type="region of interest" description="Disordered" evidence="1">
    <location>
        <begin position="354"/>
        <end position="377"/>
    </location>
</feature>
<feature type="region of interest" description="Disordered" evidence="1">
    <location>
        <begin position="622"/>
        <end position="642"/>
    </location>
</feature>
<feature type="region of interest" description="Disordered" evidence="1">
    <location>
        <begin position="739"/>
        <end position="760"/>
    </location>
</feature>